<dbReference type="Pfam" id="PF02432">
    <property type="entry name" value="Fimbrial_K88"/>
    <property type="match status" value="1"/>
</dbReference>
<comment type="subcellular location">
    <subcellularLocation>
        <location evidence="1">Fimbrium</location>
    </subcellularLocation>
</comment>
<gene>
    <name evidence="6" type="ORF">HVV39_26895</name>
</gene>
<dbReference type="InterPro" id="IPR003467">
    <property type="entry name" value="Fimbrial_K88_FaeH"/>
</dbReference>
<dbReference type="AlphaFoldDB" id="A0A7D7KHH7"/>
<proteinExistence type="inferred from homology"/>
<keyword evidence="3" id="KW-0281">Fimbrium</keyword>
<sequence>MNNSVLLFLMVCFFPFSVFAWNTPGQDFSGELKLGGAVTSTRNPWVWIVGEGKSMDVKQALVTRSGYQVVSVPLPAMKIVLGKTVLTTPAGREGLAPRIIFGKDVEGFSLVWTEPGIADVTLPVKGEDSRRVGSFTFRMQVAGLMRYVRNGQVTYTSIYDDVGINGLPDKPHIMNAGQIPGLFQSMFSSEGPKWLSAMAVSSDSGVSHFNDTSLRLIEGVYGARIVADSGELHLKEGKIDRWNVSLPVSIEYQ</sequence>
<evidence type="ECO:0000313" key="7">
    <source>
        <dbReference type="Proteomes" id="UP000514533"/>
    </source>
</evidence>
<name>A0A7D7KHH7_ECOLX</name>
<geneLocation type="plasmid" evidence="7">
    <name>prhb01-c20_2</name>
</geneLocation>
<feature type="chain" id="PRO_5028877111" evidence="5">
    <location>
        <begin position="21"/>
        <end position="253"/>
    </location>
</feature>
<comment type="similarity">
    <text evidence="4">Belongs to the fimbrial K88 protein family.</text>
</comment>
<evidence type="ECO:0000313" key="6">
    <source>
        <dbReference type="EMBL" id="QMS41595.1"/>
    </source>
</evidence>
<evidence type="ECO:0000256" key="1">
    <source>
        <dbReference type="ARBA" id="ARBA00004561"/>
    </source>
</evidence>
<dbReference type="EMBL" id="CP055982">
    <property type="protein sequence ID" value="QMS41595.1"/>
    <property type="molecule type" value="Genomic_DNA"/>
</dbReference>
<feature type="signal peptide" evidence="5">
    <location>
        <begin position="1"/>
        <end position="20"/>
    </location>
</feature>
<reference evidence="6 7" key="1">
    <citation type="submission" date="2020-06" db="EMBL/GenBank/DDBJ databases">
        <title>REHAB project genomes.</title>
        <authorList>
            <person name="Shaw L.P."/>
        </authorList>
    </citation>
    <scope>NUCLEOTIDE SEQUENCE [LARGE SCALE GENOMIC DNA]</scope>
    <source>
        <strain evidence="6 7">RHB01-C20</strain>
        <plasmid evidence="7">prhb01-c20_2</plasmid>
    </source>
</reference>
<organism evidence="6 7">
    <name type="scientific">Escherichia coli</name>
    <dbReference type="NCBI Taxonomy" id="562"/>
    <lineage>
        <taxon>Bacteria</taxon>
        <taxon>Pseudomonadati</taxon>
        <taxon>Pseudomonadota</taxon>
        <taxon>Gammaproteobacteria</taxon>
        <taxon>Enterobacterales</taxon>
        <taxon>Enterobacteriaceae</taxon>
        <taxon>Escherichia</taxon>
    </lineage>
</organism>
<dbReference type="Proteomes" id="UP000514533">
    <property type="component" value="Plasmid pRHB01-C20_2"/>
</dbReference>
<keyword evidence="6" id="KW-0614">Plasmid</keyword>
<evidence type="ECO:0000256" key="3">
    <source>
        <dbReference type="ARBA" id="ARBA00023263"/>
    </source>
</evidence>
<dbReference type="GO" id="GO:0009289">
    <property type="term" value="C:pilus"/>
    <property type="evidence" value="ECO:0007669"/>
    <property type="project" value="UniProtKB-SubCell"/>
</dbReference>
<evidence type="ECO:0000256" key="4">
    <source>
        <dbReference type="ARBA" id="ARBA00049989"/>
    </source>
</evidence>
<accession>A0A7D7KHH7</accession>
<dbReference type="GO" id="GO:0007155">
    <property type="term" value="P:cell adhesion"/>
    <property type="evidence" value="ECO:0007669"/>
    <property type="project" value="InterPro"/>
</dbReference>
<evidence type="ECO:0000256" key="5">
    <source>
        <dbReference type="SAM" id="SignalP"/>
    </source>
</evidence>
<evidence type="ECO:0000256" key="2">
    <source>
        <dbReference type="ARBA" id="ARBA00022729"/>
    </source>
</evidence>
<keyword evidence="2 5" id="KW-0732">Signal</keyword>
<protein>
    <submittedName>
        <fullName evidence="6">Fimbrial protein</fullName>
    </submittedName>
</protein>